<dbReference type="SUPFAM" id="SSF54909">
    <property type="entry name" value="Dimeric alpha+beta barrel"/>
    <property type="match status" value="1"/>
</dbReference>
<accession>A0AAV3U697</accession>
<comment type="caution">
    <text evidence="2">The sequence shown here is derived from an EMBL/GenBank/DDBJ whole genome shotgun (WGS) entry which is preliminary data.</text>
</comment>
<dbReference type="Pfam" id="PF03992">
    <property type="entry name" value="ABM"/>
    <property type="match status" value="1"/>
</dbReference>
<gene>
    <name evidence="2" type="ORF">GCM10025791_36340</name>
</gene>
<dbReference type="GO" id="GO:0003824">
    <property type="term" value="F:catalytic activity"/>
    <property type="evidence" value="ECO:0007669"/>
    <property type="project" value="TreeGrafter"/>
</dbReference>
<evidence type="ECO:0000259" key="1">
    <source>
        <dbReference type="PROSITE" id="PS51725"/>
    </source>
</evidence>
<dbReference type="PROSITE" id="PS51725">
    <property type="entry name" value="ABM"/>
    <property type="match status" value="1"/>
</dbReference>
<dbReference type="Gene3D" id="3.30.70.100">
    <property type="match status" value="1"/>
</dbReference>
<dbReference type="PANTHER" id="PTHR33336:SF15">
    <property type="entry name" value="ABM DOMAIN-CONTAINING PROTEIN"/>
    <property type="match status" value="1"/>
</dbReference>
<dbReference type="AlphaFoldDB" id="A0AAV3U697"/>
<feature type="domain" description="ABM" evidence="1">
    <location>
        <begin position="2"/>
        <end position="94"/>
    </location>
</feature>
<dbReference type="Proteomes" id="UP001409585">
    <property type="component" value="Unassembled WGS sequence"/>
</dbReference>
<keyword evidence="3" id="KW-1185">Reference proteome</keyword>
<dbReference type="EMBL" id="BAABLX010000029">
    <property type="protein sequence ID" value="GAA4952392.1"/>
    <property type="molecule type" value="Genomic_DNA"/>
</dbReference>
<protein>
    <recommendedName>
        <fullName evidence="1">ABM domain-containing protein</fullName>
    </recommendedName>
</protein>
<reference evidence="3" key="1">
    <citation type="journal article" date="2019" name="Int. J. Syst. Evol. Microbiol.">
        <title>The Global Catalogue of Microorganisms (GCM) 10K type strain sequencing project: providing services to taxonomists for standard genome sequencing and annotation.</title>
        <authorList>
            <consortium name="The Broad Institute Genomics Platform"/>
            <consortium name="The Broad Institute Genome Sequencing Center for Infectious Disease"/>
            <person name="Wu L."/>
            <person name="Ma J."/>
        </authorList>
    </citation>
    <scope>NUCLEOTIDE SEQUENCE [LARGE SCALE GENOMIC DNA]</scope>
    <source>
        <strain evidence="3">JCM 19134</strain>
    </source>
</reference>
<dbReference type="InterPro" id="IPR050744">
    <property type="entry name" value="AI-2_Isomerase_LsrG"/>
</dbReference>
<proteinExistence type="predicted"/>
<evidence type="ECO:0000313" key="3">
    <source>
        <dbReference type="Proteomes" id="UP001409585"/>
    </source>
</evidence>
<sequence>MIAVSARVLLASPQDTERFCELAVGLIEPTRQEPGCTLYAMARDIADDCVVWISEEWDSNAHLDAHLRTDHIAQFLGELANVNIVSMEDKKYEVSSVGHVEMPPATNA</sequence>
<dbReference type="PANTHER" id="PTHR33336">
    <property type="entry name" value="QUINOL MONOOXYGENASE YGIN-RELATED"/>
    <property type="match status" value="1"/>
</dbReference>
<evidence type="ECO:0000313" key="2">
    <source>
        <dbReference type="EMBL" id="GAA4952392.1"/>
    </source>
</evidence>
<organism evidence="2 3">
    <name type="scientific">Halioxenophilus aromaticivorans</name>
    <dbReference type="NCBI Taxonomy" id="1306992"/>
    <lineage>
        <taxon>Bacteria</taxon>
        <taxon>Pseudomonadati</taxon>
        <taxon>Pseudomonadota</taxon>
        <taxon>Gammaproteobacteria</taxon>
        <taxon>Alteromonadales</taxon>
        <taxon>Alteromonadaceae</taxon>
        <taxon>Halioxenophilus</taxon>
    </lineage>
</organism>
<dbReference type="InterPro" id="IPR011008">
    <property type="entry name" value="Dimeric_a/b-barrel"/>
</dbReference>
<dbReference type="InterPro" id="IPR007138">
    <property type="entry name" value="ABM_dom"/>
</dbReference>
<dbReference type="RefSeq" id="WP_345425806.1">
    <property type="nucleotide sequence ID" value="NZ_AP031496.1"/>
</dbReference>
<name>A0AAV3U697_9ALTE</name>